<evidence type="ECO:0000259" key="2">
    <source>
        <dbReference type="Pfam" id="PF13476"/>
    </source>
</evidence>
<dbReference type="PIRSF" id="PIRSF029347">
    <property type="entry name" value="RecF"/>
    <property type="match status" value="1"/>
</dbReference>
<dbReference type="AlphaFoldDB" id="A0A9D1PVC9"/>
<proteinExistence type="predicted"/>
<dbReference type="InterPro" id="IPR027417">
    <property type="entry name" value="P-loop_NTPase"/>
</dbReference>
<reference evidence="3" key="1">
    <citation type="journal article" date="2021" name="PeerJ">
        <title>Extensive microbial diversity within the chicken gut microbiome revealed by metagenomics and culture.</title>
        <authorList>
            <person name="Gilroy R."/>
            <person name="Ravi A."/>
            <person name="Getino M."/>
            <person name="Pursley I."/>
            <person name="Horton D.L."/>
            <person name="Alikhan N.F."/>
            <person name="Baker D."/>
            <person name="Gharbi K."/>
            <person name="Hall N."/>
            <person name="Watson M."/>
            <person name="Adriaenssens E.M."/>
            <person name="Foster-Nyarko E."/>
            <person name="Jarju S."/>
            <person name="Secka A."/>
            <person name="Antonio M."/>
            <person name="Oren A."/>
            <person name="Chaudhuri R.R."/>
            <person name="La Ragione R."/>
            <person name="Hildebrand F."/>
            <person name="Pallen M.J."/>
        </authorList>
    </citation>
    <scope>NUCLEOTIDE SEQUENCE</scope>
    <source>
        <strain evidence="3">ChiHecec2B26-446</strain>
    </source>
</reference>
<dbReference type="Pfam" id="PF13476">
    <property type="entry name" value="AAA_23"/>
    <property type="match status" value="1"/>
</dbReference>
<sequence length="369" mass="40667">MNRNHVVRLHVQGFKSFQSCTMDLSGTLNVLIGAHGSGKSCFLQAFAFLRHLASGRLDEYTARHGGAEALLFGGRATTRTMHMEATFADGRSFQCSLEPTGDNRLRLAAAHVCLPEGTPLAAQPEHSRSEHLKHLTDTPCDGRPWPAHVRDLQDVMTTWRVVHLGTTGDIAPVRQRQPVTDACFLRSDARNLAPFLYALKDSHPVHSARIVATVRLIVPFFRDFVLQPCEDSPDQIELCWLEKGRKESLKAQLLSDSTLRILCLATLLQLPDALRPATIILDEPDSGLHPASHAIACAPMHSASHSGQLIVASHSPALVDTCTPEDLIVFDRSSQGTRVHRLESTDLARWLEEDSLGTLWQMNLLGGRP</sequence>
<dbReference type="SUPFAM" id="SSF52540">
    <property type="entry name" value="P-loop containing nucleoside triphosphate hydrolases"/>
    <property type="match status" value="1"/>
</dbReference>
<dbReference type="PANTHER" id="PTHR32182:SF22">
    <property type="entry name" value="ATP-DEPENDENT ENDONUCLEASE, OLD FAMILY-RELATED"/>
    <property type="match status" value="1"/>
</dbReference>
<feature type="domain" description="Rad50/SbcC-type AAA" evidence="2">
    <location>
        <begin position="8"/>
        <end position="48"/>
    </location>
</feature>
<dbReference type="GO" id="GO:0005524">
    <property type="term" value="F:ATP binding"/>
    <property type="evidence" value="ECO:0007669"/>
    <property type="project" value="InterPro"/>
</dbReference>
<dbReference type="EMBL" id="DXHV01000028">
    <property type="protein sequence ID" value="HIW00008.1"/>
    <property type="molecule type" value="Genomic_DNA"/>
</dbReference>
<dbReference type="InterPro" id="IPR003959">
    <property type="entry name" value="ATPase_AAA_core"/>
</dbReference>
<feature type="domain" description="ATPase AAA-type core" evidence="1">
    <location>
        <begin position="225"/>
        <end position="320"/>
    </location>
</feature>
<comment type="caution">
    <text evidence="3">The sequence shown here is derived from an EMBL/GenBank/DDBJ whole genome shotgun (WGS) entry which is preliminary data.</text>
</comment>
<protein>
    <submittedName>
        <fullName evidence="3">AAA family ATPase</fullName>
    </submittedName>
</protein>
<evidence type="ECO:0000259" key="1">
    <source>
        <dbReference type="Pfam" id="PF13304"/>
    </source>
</evidence>
<dbReference type="PANTHER" id="PTHR32182">
    <property type="entry name" value="DNA REPLICATION AND REPAIR PROTEIN RECF"/>
    <property type="match status" value="1"/>
</dbReference>
<dbReference type="InterPro" id="IPR038729">
    <property type="entry name" value="Rad50/SbcC_AAA"/>
</dbReference>
<dbReference type="Gene3D" id="3.40.50.300">
    <property type="entry name" value="P-loop containing nucleotide triphosphate hydrolases"/>
    <property type="match status" value="2"/>
</dbReference>
<name>A0A9D1PVC9_9BACT</name>
<dbReference type="InterPro" id="IPR014555">
    <property type="entry name" value="RecF-like"/>
</dbReference>
<dbReference type="Pfam" id="PF13304">
    <property type="entry name" value="AAA_21"/>
    <property type="match status" value="1"/>
</dbReference>
<dbReference type="GO" id="GO:0000731">
    <property type="term" value="P:DNA synthesis involved in DNA repair"/>
    <property type="evidence" value="ECO:0007669"/>
    <property type="project" value="TreeGrafter"/>
</dbReference>
<evidence type="ECO:0000313" key="4">
    <source>
        <dbReference type="Proteomes" id="UP000886752"/>
    </source>
</evidence>
<organism evidence="3 4">
    <name type="scientific">Candidatus Desulfovibrio intestinipullorum</name>
    <dbReference type="NCBI Taxonomy" id="2838536"/>
    <lineage>
        <taxon>Bacteria</taxon>
        <taxon>Pseudomonadati</taxon>
        <taxon>Thermodesulfobacteriota</taxon>
        <taxon>Desulfovibrionia</taxon>
        <taxon>Desulfovibrionales</taxon>
        <taxon>Desulfovibrionaceae</taxon>
        <taxon>Desulfovibrio</taxon>
    </lineage>
</organism>
<reference evidence="3" key="2">
    <citation type="submission" date="2021-04" db="EMBL/GenBank/DDBJ databases">
        <authorList>
            <person name="Gilroy R."/>
        </authorList>
    </citation>
    <scope>NUCLEOTIDE SEQUENCE</scope>
    <source>
        <strain evidence="3">ChiHecec2B26-446</strain>
    </source>
</reference>
<gene>
    <name evidence="3" type="ORF">H9894_02310</name>
</gene>
<dbReference type="GO" id="GO:0006302">
    <property type="term" value="P:double-strand break repair"/>
    <property type="evidence" value="ECO:0007669"/>
    <property type="project" value="InterPro"/>
</dbReference>
<accession>A0A9D1PVC9</accession>
<dbReference type="Proteomes" id="UP000886752">
    <property type="component" value="Unassembled WGS sequence"/>
</dbReference>
<dbReference type="GO" id="GO:0016887">
    <property type="term" value="F:ATP hydrolysis activity"/>
    <property type="evidence" value="ECO:0007669"/>
    <property type="project" value="InterPro"/>
</dbReference>
<evidence type="ECO:0000313" key="3">
    <source>
        <dbReference type="EMBL" id="HIW00008.1"/>
    </source>
</evidence>